<evidence type="ECO:0000259" key="2">
    <source>
        <dbReference type="Pfam" id="PF06972"/>
    </source>
</evidence>
<dbReference type="Pfam" id="PF06972">
    <property type="entry name" value="GIP1_N"/>
    <property type="match status" value="1"/>
</dbReference>
<feature type="region of interest" description="Disordered" evidence="1">
    <location>
        <begin position="1"/>
        <end position="31"/>
    </location>
</feature>
<feature type="domain" description="GBF-interacting protein 1 N-terminal" evidence="2">
    <location>
        <begin position="27"/>
        <end position="85"/>
    </location>
</feature>
<keyword evidence="4" id="KW-1185">Reference proteome</keyword>
<dbReference type="EMBL" id="JBBPBN010000021">
    <property type="protein sequence ID" value="KAK9015921.1"/>
    <property type="molecule type" value="Genomic_DNA"/>
</dbReference>
<dbReference type="PANTHER" id="PTHR46445">
    <property type="entry name" value="RNA POLYMERASE II DEGRADATION FACTOR-LIKE PROTEIN (DUF1296)"/>
    <property type="match status" value="1"/>
</dbReference>
<reference evidence="3 4" key="1">
    <citation type="journal article" date="2024" name="G3 (Bethesda)">
        <title>Genome assembly of Hibiscus sabdariffa L. provides insights into metabolisms of medicinal natural products.</title>
        <authorList>
            <person name="Kim T."/>
        </authorList>
    </citation>
    <scope>NUCLEOTIDE SEQUENCE [LARGE SCALE GENOMIC DNA]</scope>
    <source>
        <strain evidence="3">TK-2024</strain>
        <tissue evidence="3">Old leaves</tissue>
    </source>
</reference>
<feature type="compositionally biased region" description="Gly residues" evidence="1">
    <location>
        <begin position="1"/>
        <end position="17"/>
    </location>
</feature>
<sequence length="108" mass="11515">MNGKGDGGGGGNNGLGKGNNNTGLSGIPPASRKMVQSLKEIVNCPESEIYVTLKECNMDPNETVNRLLSQDLFHEVKSKRDKKKESKDMVDSRPRGANNPGSRGGRSG</sequence>
<feature type="compositionally biased region" description="Basic and acidic residues" evidence="1">
    <location>
        <begin position="73"/>
        <end position="94"/>
    </location>
</feature>
<evidence type="ECO:0000313" key="3">
    <source>
        <dbReference type="EMBL" id="KAK9015921.1"/>
    </source>
</evidence>
<feature type="region of interest" description="Disordered" evidence="1">
    <location>
        <begin position="73"/>
        <end position="108"/>
    </location>
</feature>
<proteinExistence type="predicted"/>
<dbReference type="InterPro" id="IPR009060">
    <property type="entry name" value="UBA-like_sf"/>
</dbReference>
<gene>
    <name evidence="3" type="ORF">V6N11_007009</name>
</gene>
<dbReference type="SUPFAM" id="SSF46934">
    <property type="entry name" value="UBA-like"/>
    <property type="match status" value="1"/>
</dbReference>
<protein>
    <recommendedName>
        <fullName evidence="2">GBF-interacting protein 1 N-terminal domain-containing protein</fullName>
    </recommendedName>
</protein>
<evidence type="ECO:0000256" key="1">
    <source>
        <dbReference type="SAM" id="MobiDB-lite"/>
    </source>
</evidence>
<dbReference type="InterPro" id="IPR009719">
    <property type="entry name" value="GIP1_N"/>
</dbReference>
<name>A0ABR2RSY6_9ROSI</name>
<organism evidence="3 4">
    <name type="scientific">Hibiscus sabdariffa</name>
    <name type="common">roselle</name>
    <dbReference type="NCBI Taxonomy" id="183260"/>
    <lineage>
        <taxon>Eukaryota</taxon>
        <taxon>Viridiplantae</taxon>
        <taxon>Streptophyta</taxon>
        <taxon>Embryophyta</taxon>
        <taxon>Tracheophyta</taxon>
        <taxon>Spermatophyta</taxon>
        <taxon>Magnoliopsida</taxon>
        <taxon>eudicotyledons</taxon>
        <taxon>Gunneridae</taxon>
        <taxon>Pentapetalae</taxon>
        <taxon>rosids</taxon>
        <taxon>malvids</taxon>
        <taxon>Malvales</taxon>
        <taxon>Malvaceae</taxon>
        <taxon>Malvoideae</taxon>
        <taxon>Hibiscus</taxon>
    </lineage>
</organism>
<dbReference type="Proteomes" id="UP001396334">
    <property type="component" value="Unassembled WGS sequence"/>
</dbReference>
<evidence type="ECO:0000313" key="4">
    <source>
        <dbReference type="Proteomes" id="UP001396334"/>
    </source>
</evidence>
<comment type="caution">
    <text evidence="3">The sequence shown here is derived from an EMBL/GenBank/DDBJ whole genome shotgun (WGS) entry which is preliminary data.</text>
</comment>
<accession>A0ABR2RSY6</accession>
<dbReference type="Gene3D" id="1.10.8.10">
    <property type="entry name" value="DNA helicase RuvA subunit, C-terminal domain"/>
    <property type="match status" value="1"/>
</dbReference>
<dbReference type="PANTHER" id="PTHR46445:SF3">
    <property type="entry name" value="RNA POLYMERASE II DEGRADATION FACTOR-LIKE PROTEIN (DUF1296)-RELATED"/>
    <property type="match status" value="1"/>
</dbReference>